<accession>A0ACB7SSX1</accession>
<protein>
    <submittedName>
        <fullName evidence="1">Uncharacterized protein</fullName>
    </submittedName>
</protein>
<name>A0ACB7SSX1_HYAAI</name>
<evidence type="ECO:0000313" key="2">
    <source>
        <dbReference type="Proteomes" id="UP000821845"/>
    </source>
</evidence>
<reference evidence="1" key="1">
    <citation type="submission" date="2020-05" db="EMBL/GenBank/DDBJ databases">
        <title>Large-scale comparative analyses of tick genomes elucidate their genetic diversity and vector capacities.</title>
        <authorList>
            <person name="Jia N."/>
            <person name="Wang J."/>
            <person name="Shi W."/>
            <person name="Du L."/>
            <person name="Sun Y."/>
            <person name="Zhan W."/>
            <person name="Jiang J."/>
            <person name="Wang Q."/>
            <person name="Zhang B."/>
            <person name="Ji P."/>
            <person name="Sakyi L.B."/>
            <person name="Cui X."/>
            <person name="Yuan T."/>
            <person name="Jiang B."/>
            <person name="Yang W."/>
            <person name="Lam T.T.-Y."/>
            <person name="Chang Q."/>
            <person name="Ding S."/>
            <person name="Wang X."/>
            <person name="Zhu J."/>
            <person name="Ruan X."/>
            <person name="Zhao L."/>
            <person name="Wei J."/>
            <person name="Que T."/>
            <person name="Du C."/>
            <person name="Cheng J."/>
            <person name="Dai P."/>
            <person name="Han X."/>
            <person name="Huang E."/>
            <person name="Gao Y."/>
            <person name="Liu J."/>
            <person name="Shao H."/>
            <person name="Ye R."/>
            <person name="Li L."/>
            <person name="Wei W."/>
            <person name="Wang X."/>
            <person name="Wang C."/>
            <person name="Yang T."/>
            <person name="Huo Q."/>
            <person name="Li W."/>
            <person name="Guo W."/>
            <person name="Chen H."/>
            <person name="Zhou L."/>
            <person name="Ni X."/>
            <person name="Tian J."/>
            <person name="Zhou Y."/>
            <person name="Sheng Y."/>
            <person name="Liu T."/>
            <person name="Pan Y."/>
            <person name="Xia L."/>
            <person name="Li J."/>
            <person name="Zhao F."/>
            <person name="Cao W."/>
        </authorList>
    </citation>
    <scope>NUCLEOTIDE SEQUENCE</scope>
    <source>
        <strain evidence="1">Hyas-2018</strain>
    </source>
</reference>
<proteinExistence type="predicted"/>
<keyword evidence="2" id="KW-1185">Reference proteome</keyword>
<dbReference type="EMBL" id="CM023483">
    <property type="protein sequence ID" value="KAH6935769.1"/>
    <property type="molecule type" value="Genomic_DNA"/>
</dbReference>
<comment type="caution">
    <text evidence="1">The sequence shown here is derived from an EMBL/GenBank/DDBJ whole genome shotgun (WGS) entry which is preliminary data.</text>
</comment>
<gene>
    <name evidence="1" type="ORF">HPB50_009450</name>
</gene>
<evidence type="ECO:0000313" key="1">
    <source>
        <dbReference type="EMBL" id="KAH6935769.1"/>
    </source>
</evidence>
<sequence>MPRREPATAQDVKVFEKSPSTPQRTTTDFRHEQKRAQEVLPLPTARRRLSMSRRARWRPVEAGHDLERDRNRCQRLATEKLGRATLNATAKASRQNALLRRPLPRALQGTTSRALTRVGSRLLTRSSTRYLPGLTGSELLLFPNVKSLPQRKGLAARRKTPHPLLRDVLAPSKDLRFREKTRRSPVGSYADAAGAYAPYWPGPSQERGLYMPECRRPTFAPASRSAPVCIADELNYFKFAEAAVRPVLHYPEVYPPPPAPLVPPPVAPPAFPNDCVADRLCASRRRTRSFPRRLPERRLYDAHGRWVGHERRSLQDFDEEGWSLSVQHQTCRDGLCSHVGGRELRSNYDVPRGYGRRHSWSHSTVLDDDAEDLPPADRQVGGGLRQL</sequence>
<organism evidence="1 2">
    <name type="scientific">Hyalomma asiaticum</name>
    <name type="common">Tick</name>
    <dbReference type="NCBI Taxonomy" id="266040"/>
    <lineage>
        <taxon>Eukaryota</taxon>
        <taxon>Metazoa</taxon>
        <taxon>Ecdysozoa</taxon>
        <taxon>Arthropoda</taxon>
        <taxon>Chelicerata</taxon>
        <taxon>Arachnida</taxon>
        <taxon>Acari</taxon>
        <taxon>Parasitiformes</taxon>
        <taxon>Ixodida</taxon>
        <taxon>Ixodoidea</taxon>
        <taxon>Ixodidae</taxon>
        <taxon>Hyalomminae</taxon>
        <taxon>Hyalomma</taxon>
    </lineage>
</organism>
<dbReference type="Proteomes" id="UP000821845">
    <property type="component" value="Chromosome 3"/>
</dbReference>